<dbReference type="PANTHER" id="PTHR23512:SF3">
    <property type="entry name" value="MAJOR FACILITATOR SUPERFAMILY DOMAIN-CONTAINING PROTEIN 1"/>
    <property type="match status" value="1"/>
</dbReference>
<evidence type="ECO:0000256" key="3">
    <source>
        <dbReference type="ARBA" id="ARBA00022448"/>
    </source>
</evidence>
<dbReference type="Pfam" id="PF07690">
    <property type="entry name" value="MFS_1"/>
    <property type="match status" value="1"/>
</dbReference>
<comment type="catalytic activity">
    <reaction evidence="13">
        <text>L-alpha-aminoacyl-L-lysine(out) = L-alpha-aminoacyl-L-lysine(in)</text>
        <dbReference type="Rhea" id="RHEA:79383"/>
        <dbReference type="ChEBI" id="CHEBI:229966"/>
    </reaction>
</comment>
<comment type="catalytic activity">
    <reaction evidence="20">
        <text>L-lysyl-glycine(out) = L-lysyl-glycine(in)</text>
        <dbReference type="Rhea" id="RHEA:79407"/>
        <dbReference type="ChEBI" id="CHEBI:191202"/>
    </reaction>
</comment>
<dbReference type="InterPro" id="IPR052187">
    <property type="entry name" value="MFSD1"/>
</dbReference>
<comment type="catalytic activity">
    <reaction evidence="9">
        <text>L-histidyl-glycine(out) = L-histidyl-glycine(in)</text>
        <dbReference type="Rhea" id="RHEA:79395"/>
        <dbReference type="ChEBI" id="CHEBI:229957"/>
    </reaction>
</comment>
<dbReference type="EMBL" id="CATOUU010000825">
    <property type="protein sequence ID" value="CAI9951762.1"/>
    <property type="molecule type" value="Genomic_DNA"/>
</dbReference>
<evidence type="ECO:0000256" key="9">
    <source>
        <dbReference type="ARBA" id="ARBA00044878"/>
    </source>
</evidence>
<dbReference type="InterPro" id="IPR011701">
    <property type="entry name" value="MFS"/>
</dbReference>
<accession>A0AA86UHW0</accession>
<dbReference type="EMBL" id="CAXDID020000055">
    <property type="protein sequence ID" value="CAL6007334.1"/>
    <property type="molecule type" value="Genomic_DNA"/>
</dbReference>
<comment type="catalytic activity">
    <reaction evidence="12">
        <text>L-lysyl-L-alpha-amino acid(out) = L-lysyl-L-alpha-amino acid(in)</text>
        <dbReference type="Rhea" id="RHEA:79387"/>
        <dbReference type="ChEBI" id="CHEBI:229965"/>
    </reaction>
</comment>
<comment type="catalytic activity">
    <reaction evidence="11">
        <text>L-alpha-aminoacyl-L-histidine(out) = L-alpha-aminoacyl-L-histidine(in)</text>
        <dbReference type="Rhea" id="RHEA:79375"/>
        <dbReference type="ChEBI" id="CHEBI:229967"/>
    </reaction>
</comment>
<dbReference type="Gene3D" id="1.20.1250.20">
    <property type="entry name" value="MFS general substrate transporter like domains"/>
    <property type="match status" value="1"/>
</dbReference>
<comment type="subunit">
    <text evidence="24">Homodimer. Interacts with lysosomal protein GLMP (via lumenal domain); the interaction starts while both proteins are still in the endoplasmic reticulum and is required for stabilization of MFSD1 in lysosomes but has no direct effect on its targeting to lysosomes or transporter activity.</text>
</comment>
<dbReference type="PANTHER" id="PTHR23512">
    <property type="entry name" value="MAJOR FACILITATOR SUPERFAMILY DOMAIN-CONTAINING PROTEIN 1"/>
    <property type="match status" value="1"/>
</dbReference>
<dbReference type="Proteomes" id="UP001642409">
    <property type="component" value="Unassembled WGS sequence"/>
</dbReference>
<evidence type="ECO:0000256" key="7">
    <source>
        <dbReference type="ARBA" id="ARBA00023228"/>
    </source>
</evidence>
<reference evidence="27 28" key="2">
    <citation type="submission" date="2024-07" db="EMBL/GenBank/DDBJ databases">
        <authorList>
            <person name="Akdeniz Z."/>
        </authorList>
    </citation>
    <scope>NUCLEOTIDE SEQUENCE [LARGE SCALE GENOMIC DNA]</scope>
</reference>
<evidence type="ECO:0000256" key="13">
    <source>
        <dbReference type="ARBA" id="ARBA00044893"/>
    </source>
</evidence>
<comment type="catalytic activity">
    <reaction evidence="18">
        <text>L-histidyl-L-alpha-amino acid(out) = L-histidyl-L-alpha-amino acid(in)</text>
        <dbReference type="Rhea" id="RHEA:79379"/>
        <dbReference type="ChEBI" id="CHEBI:229964"/>
    </reaction>
</comment>
<comment type="similarity">
    <text evidence="2">Belongs to the major facilitator superfamily.</text>
</comment>
<evidence type="ECO:0000256" key="14">
    <source>
        <dbReference type="ARBA" id="ARBA00044898"/>
    </source>
</evidence>
<protein>
    <recommendedName>
        <fullName evidence="21">Lysosomal dipeptide transporter MFSD1</fullName>
    </recommendedName>
    <alternativeName>
        <fullName evidence="22">Major facilitator superfamily domain-containing protein 1</fullName>
    </alternativeName>
</protein>
<evidence type="ECO:0000313" key="28">
    <source>
        <dbReference type="Proteomes" id="UP001642409"/>
    </source>
</evidence>
<evidence type="ECO:0000256" key="2">
    <source>
        <dbReference type="ARBA" id="ARBA00008335"/>
    </source>
</evidence>
<feature type="transmembrane region" description="Helical" evidence="25">
    <location>
        <begin position="12"/>
        <end position="30"/>
    </location>
</feature>
<evidence type="ECO:0000256" key="11">
    <source>
        <dbReference type="ARBA" id="ARBA00044884"/>
    </source>
</evidence>
<name>A0AA86UHW0_9EUKA</name>
<organism evidence="26">
    <name type="scientific">Hexamita inflata</name>
    <dbReference type="NCBI Taxonomy" id="28002"/>
    <lineage>
        <taxon>Eukaryota</taxon>
        <taxon>Metamonada</taxon>
        <taxon>Diplomonadida</taxon>
        <taxon>Hexamitidae</taxon>
        <taxon>Hexamitinae</taxon>
        <taxon>Hexamita</taxon>
    </lineage>
</organism>
<evidence type="ECO:0000256" key="10">
    <source>
        <dbReference type="ARBA" id="ARBA00044881"/>
    </source>
</evidence>
<evidence type="ECO:0000256" key="17">
    <source>
        <dbReference type="ARBA" id="ARBA00044903"/>
    </source>
</evidence>
<keyword evidence="6 25" id="KW-0472">Membrane</keyword>
<evidence type="ECO:0000256" key="22">
    <source>
        <dbReference type="ARBA" id="ARBA00045018"/>
    </source>
</evidence>
<sequence length="417" mass="45992">MRKELPLSKQIVHMLILALMLTPNLMFNASANAMSPQLKAMFDDDNFNNLSYTISAIPQIFSLIFVSILIDTIGTGIVMPFLQIVNILATIFCIVGAYKQDKTIFLIGRCIFGLSGETAYSGQSKLIVQLISKQFHAIAYAFAMAGMVGGEMLAVLLLPINSNVVSSFELIIGLQVLGLLCIIFYSFYSPYFESHQQLPLKTEIITSEQAENQQQQVISFKQSLKNTFVQIKSLSIWYWFIAISRILCTASCKVYDSRSVNSLAGIFQLPISTVKTNIVYQGSSAAIILVLLSLIQLRFQKIQHLAFSGQLLIVLSMLFFIFGNKNFLLAICLTTGIGMGLSISTANALLVDLAGKKLGASAVGFVYSLRYLTITILTPIVQSIANNNQRNNGWLYFALQIVSITFLGVTIVMKIGM</sequence>
<evidence type="ECO:0000256" key="5">
    <source>
        <dbReference type="ARBA" id="ARBA00022989"/>
    </source>
</evidence>
<comment type="catalytic activity">
    <reaction evidence="17">
        <text>L-arginyl-glycine(out) = L-arginyl-glycine(in)</text>
        <dbReference type="Rhea" id="RHEA:79391"/>
        <dbReference type="ChEBI" id="CHEBI:229955"/>
    </reaction>
</comment>
<dbReference type="SUPFAM" id="SSF103473">
    <property type="entry name" value="MFS general substrate transporter"/>
    <property type="match status" value="1"/>
</dbReference>
<evidence type="ECO:0000256" key="6">
    <source>
        <dbReference type="ARBA" id="ARBA00023136"/>
    </source>
</evidence>
<reference evidence="26" key="1">
    <citation type="submission" date="2023-06" db="EMBL/GenBank/DDBJ databases">
        <authorList>
            <person name="Kurt Z."/>
        </authorList>
    </citation>
    <scope>NUCLEOTIDE SEQUENCE</scope>
</reference>
<feature type="transmembrane region" description="Helical" evidence="25">
    <location>
        <begin position="170"/>
        <end position="188"/>
    </location>
</feature>
<evidence type="ECO:0000256" key="19">
    <source>
        <dbReference type="ARBA" id="ARBA00044919"/>
    </source>
</evidence>
<evidence type="ECO:0000313" key="26">
    <source>
        <dbReference type="EMBL" id="CAI9951762.1"/>
    </source>
</evidence>
<comment type="catalytic activity">
    <reaction evidence="15">
        <text>L-arginyl-L-alpha-amino acid(out) = L-arginyl-L-alpha-amino acid(in)</text>
        <dbReference type="Rhea" id="RHEA:79371"/>
        <dbReference type="ChEBI" id="CHEBI:84315"/>
    </reaction>
</comment>
<keyword evidence="4 25" id="KW-0812">Transmembrane</keyword>
<feature type="transmembrane region" description="Helical" evidence="25">
    <location>
        <begin position="50"/>
        <end position="70"/>
    </location>
</feature>
<dbReference type="AlphaFoldDB" id="A0AA86UHW0"/>
<evidence type="ECO:0000256" key="8">
    <source>
        <dbReference type="ARBA" id="ARBA00044876"/>
    </source>
</evidence>
<evidence type="ECO:0000256" key="1">
    <source>
        <dbReference type="ARBA" id="ARBA00004155"/>
    </source>
</evidence>
<feature type="transmembrane region" description="Helical" evidence="25">
    <location>
        <begin position="328"/>
        <end position="350"/>
    </location>
</feature>
<comment type="catalytic activity">
    <reaction evidence="10">
        <text>L-alpha-aminoacyl-L-arginine(out) = L-alpha-aminoacyl-L-arginine(in)</text>
        <dbReference type="Rhea" id="RHEA:79367"/>
        <dbReference type="ChEBI" id="CHEBI:229968"/>
    </reaction>
</comment>
<gene>
    <name evidence="27" type="ORF">HINF_LOCUS20590</name>
    <name evidence="26" type="ORF">HINF_LOCUS39407</name>
</gene>
<evidence type="ECO:0000256" key="20">
    <source>
        <dbReference type="ARBA" id="ARBA00044924"/>
    </source>
</evidence>
<feature type="transmembrane region" description="Helical" evidence="25">
    <location>
        <begin position="77"/>
        <end position="98"/>
    </location>
</feature>
<evidence type="ECO:0000256" key="18">
    <source>
        <dbReference type="ARBA" id="ARBA00044912"/>
    </source>
</evidence>
<evidence type="ECO:0000256" key="23">
    <source>
        <dbReference type="ARBA" id="ARBA00045709"/>
    </source>
</evidence>
<feature type="transmembrane region" description="Helical" evidence="25">
    <location>
        <begin position="393"/>
        <end position="413"/>
    </location>
</feature>
<keyword evidence="7" id="KW-0458">Lysosome</keyword>
<evidence type="ECO:0000256" key="4">
    <source>
        <dbReference type="ARBA" id="ARBA00022692"/>
    </source>
</evidence>
<comment type="function">
    <text evidence="23">Lysosomal dipeptide uniporter that selectively exports lysine, arginine or histidine-containing dipeptides with a net positive charge from the lysosome lumen into the cytosol. Could play a role in a specific type of protein O-glycosylation indirectly regulating macrophages migration and tissue invasion. Also essential for liver homeostasis.</text>
</comment>
<dbReference type="GO" id="GO:0005765">
    <property type="term" value="C:lysosomal membrane"/>
    <property type="evidence" value="ECO:0007669"/>
    <property type="project" value="UniProtKB-SubCell"/>
</dbReference>
<comment type="catalytic activity">
    <reaction evidence="16">
        <text>L-lysyl-L-lysine(out) = L-lysyl-L-lysine(in)</text>
        <dbReference type="Rhea" id="RHEA:79403"/>
        <dbReference type="ChEBI" id="CHEBI:229956"/>
    </reaction>
</comment>
<keyword evidence="3" id="KW-0813">Transport</keyword>
<dbReference type="InterPro" id="IPR036259">
    <property type="entry name" value="MFS_trans_sf"/>
</dbReference>
<dbReference type="GO" id="GO:0022857">
    <property type="term" value="F:transmembrane transporter activity"/>
    <property type="evidence" value="ECO:0007669"/>
    <property type="project" value="InterPro"/>
</dbReference>
<comment type="subcellular location">
    <subcellularLocation>
        <location evidence="1">Lysosome membrane</location>
        <topology evidence="1">Multi-pass membrane protein</topology>
    </subcellularLocation>
</comment>
<keyword evidence="28" id="KW-1185">Reference proteome</keyword>
<evidence type="ECO:0000256" key="12">
    <source>
        <dbReference type="ARBA" id="ARBA00044891"/>
    </source>
</evidence>
<keyword evidence="5 25" id="KW-1133">Transmembrane helix</keyword>
<evidence type="ECO:0000256" key="15">
    <source>
        <dbReference type="ARBA" id="ARBA00044899"/>
    </source>
</evidence>
<proteinExistence type="inferred from homology"/>
<feature type="transmembrane region" description="Helical" evidence="25">
    <location>
        <begin position="362"/>
        <end position="381"/>
    </location>
</feature>
<evidence type="ECO:0000256" key="25">
    <source>
        <dbReference type="SAM" id="Phobius"/>
    </source>
</evidence>
<evidence type="ECO:0000256" key="24">
    <source>
        <dbReference type="ARBA" id="ARBA00046376"/>
    </source>
</evidence>
<comment type="catalytic activity">
    <reaction evidence="19">
        <text>L-alanyl-L-lysine(out) = L-alanyl-L-lysine(in)</text>
        <dbReference type="Rhea" id="RHEA:79415"/>
        <dbReference type="ChEBI" id="CHEBI:192470"/>
    </reaction>
</comment>
<evidence type="ECO:0000313" key="27">
    <source>
        <dbReference type="EMBL" id="CAL6007334.1"/>
    </source>
</evidence>
<feature type="transmembrane region" description="Helical" evidence="25">
    <location>
        <begin position="137"/>
        <end position="158"/>
    </location>
</feature>
<comment type="catalytic activity">
    <reaction evidence="14">
        <text>L-aspartyl-L-lysine(out) = L-aspartyl-L-lysine(in)</text>
        <dbReference type="Rhea" id="RHEA:79411"/>
        <dbReference type="ChEBI" id="CHEBI:229953"/>
    </reaction>
</comment>
<feature type="transmembrane region" description="Helical" evidence="25">
    <location>
        <begin position="304"/>
        <end position="322"/>
    </location>
</feature>
<comment type="caution">
    <text evidence="26">The sequence shown here is derived from an EMBL/GenBank/DDBJ whole genome shotgun (WGS) entry which is preliminary data.</text>
</comment>
<comment type="catalytic activity">
    <reaction evidence="8">
        <text>L-lysyl-L-alanine(out) = L-lysyl-L-alanine(in)</text>
        <dbReference type="Rhea" id="RHEA:79399"/>
        <dbReference type="ChEBI" id="CHEBI:229954"/>
    </reaction>
</comment>
<feature type="transmembrane region" description="Helical" evidence="25">
    <location>
        <begin position="278"/>
        <end position="297"/>
    </location>
</feature>
<evidence type="ECO:0000256" key="21">
    <source>
        <dbReference type="ARBA" id="ARBA00044985"/>
    </source>
</evidence>
<evidence type="ECO:0000256" key="16">
    <source>
        <dbReference type="ARBA" id="ARBA00044900"/>
    </source>
</evidence>